<feature type="domain" description="Vps53 N-terminal" evidence="1">
    <location>
        <begin position="43"/>
        <end position="415"/>
    </location>
</feature>
<dbReference type="AlphaFoldDB" id="A0A9N9CDU0"/>
<dbReference type="GO" id="GO:0042147">
    <property type="term" value="P:retrograde transport, endosome to Golgi"/>
    <property type="evidence" value="ECO:0007669"/>
    <property type="project" value="InterPro"/>
</dbReference>
<reference evidence="2" key="1">
    <citation type="submission" date="2021-06" db="EMBL/GenBank/DDBJ databases">
        <authorList>
            <person name="Kallberg Y."/>
            <person name="Tangrot J."/>
            <person name="Rosling A."/>
        </authorList>
    </citation>
    <scope>NUCLEOTIDE SEQUENCE</scope>
    <source>
        <strain evidence="2">UK204</strain>
    </source>
</reference>
<organism evidence="2 3">
    <name type="scientific">Funneliformis caledonium</name>
    <dbReference type="NCBI Taxonomy" id="1117310"/>
    <lineage>
        <taxon>Eukaryota</taxon>
        <taxon>Fungi</taxon>
        <taxon>Fungi incertae sedis</taxon>
        <taxon>Mucoromycota</taxon>
        <taxon>Glomeromycotina</taxon>
        <taxon>Glomeromycetes</taxon>
        <taxon>Glomerales</taxon>
        <taxon>Glomeraceae</taxon>
        <taxon>Funneliformis</taxon>
    </lineage>
</organism>
<comment type="caution">
    <text evidence="2">The sequence shown here is derived from an EMBL/GenBank/DDBJ whole genome shotgun (WGS) entry which is preliminary data.</text>
</comment>
<accession>A0A9N9CDU0</accession>
<protein>
    <submittedName>
        <fullName evidence="2">14680_t:CDS:1</fullName>
    </submittedName>
</protein>
<dbReference type="OrthoDB" id="10261632at2759"/>
<dbReference type="GO" id="GO:0000938">
    <property type="term" value="C:GARP complex"/>
    <property type="evidence" value="ECO:0007669"/>
    <property type="project" value="InterPro"/>
</dbReference>
<proteinExistence type="predicted"/>
<dbReference type="InterPro" id="IPR007234">
    <property type="entry name" value="Vps53_N"/>
</dbReference>
<dbReference type="Proteomes" id="UP000789570">
    <property type="component" value="Unassembled WGS sequence"/>
</dbReference>
<dbReference type="Pfam" id="PF04100">
    <property type="entry name" value="Vps53_N"/>
    <property type="match status" value="1"/>
</dbReference>
<dbReference type="PANTHER" id="PTHR12820">
    <property type="entry name" value="VACUOLAR SORTING PROTEIN 53"/>
    <property type="match status" value="1"/>
</dbReference>
<evidence type="ECO:0000259" key="1">
    <source>
        <dbReference type="Pfam" id="PF04100"/>
    </source>
</evidence>
<dbReference type="EMBL" id="CAJVPQ010002518">
    <property type="protein sequence ID" value="CAG8599973.1"/>
    <property type="molecule type" value="Genomic_DNA"/>
</dbReference>
<evidence type="ECO:0000313" key="2">
    <source>
        <dbReference type="EMBL" id="CAG8599973.1"/>
    </source>
</evidence>
<evidence type="ECO:0000313" key="3">
    <source>
        <dbReference type="Proteomes" id="UP000789570"/>
    </source>
</evidence>
<dbReference type="GO" id="GO:0005829">
    <property type="term" value="C:cytosol"/>
    <property type="evidence" value="ECO:0007669"/>
    <property type="project" value="GOC"/>
</dbReference>
<keyword evidence="3" id="KW-1185">Reference proteome</keyword>
<gene>
    <name evidence="2" type="ORF">FCALED_LOCUS8540</name>
</gene>
<dbReference type="InterPro" id="IPR039766">
    <property type="entry name" value="Vps53"/>
</dbReference>
<name>A0A9N9CDU0_9GLOM</name>
<sequence>MLSNKENNELQQEDFNSDVIKFPPELENSISEILQTNDLIDNNDFIPIEYINQMLPNEYALASIDETTKRLQYKMRQLEGEIHEHTRLQTNGGQQGYEEVAEAKKAIEELFKRIRQIKEKATQSEIMVQEITQDIKSLDFAKRHLTTSITALKRLQMLVTAVDQLKVMAKMKQYKETSQLLQAVLQLASYFKSYKSIKQIAELSISIATFQNELKKQIFEDFESSFALEGSLATQSALLGDACLVIDIMGQDVKNNLINWYCEKQLGDYKRIFRGSEEIASLGNTSRRYAWIKRVLKIYDEVHADIFPLHWNVSEVLCIRFCEITGEDLVKSLSRAKSELDVKSLLKNLQLTLEFENQLVKRFTNMDKPPRASNTENTSSKYNFNKSISIAFEPYLGLYIDAEDKNMAEMISTYRMEAVPDDDNSTSVLQSSIELFLYYKETLVNCSKLSTRKPFYDLCIVFSKWLRTYANDVLIGRLPKEERRAMTRDELKLICLILNTADYCYNTIPQLEDKLKEKIQEEYKDKINLDVERDCFLK</sequence>
<dbReference type="PANTHER" id="PTHR12820:SF0">
    <property type="entry name" value="VACUOLAR PROTEIN SORTING-ASSOCIATED PROTEIN 53 HOMOLOG"/>
    <property type="match status" value="1"/>
</dbReference>